<evidence type="ECO:0000256" key="1">
    <source>
        <dbReference type="SAM" id="Phobius"/>
    </source>
</evidence>
<accession>A0ABV4DSL3</accession>
<feature type="transmembrane region" description="Helical" evidence="1">
    <location>
        <begin position="6"/>
        <end position="27"/>
    </location>
</feature>
<dbReference type="RefSeq" id="WP_369942501.1">
    <property type="nucleotide sequence ID" value="NZ_JBCLUF010000027.1"/>
</dbReference>
<dbReference type="EMBL" id="JBCLUF010000027">
    <property type="protein sequence ID" value="MEY8662732.1"/>
    <property type="molecule type" value="Genomic_DNA"/>
</dbReference>
<evidence type="ECO:0008006" key="4">
    <source>
        <dbReference type="Google" id="ProtNLM"/>
    </source>
</evidence>
<keyword evidence="3" id="KW-1185">Reference proteome</keyword>
<reference evidence="2 3" key="1">
    <citation type="submission" date="2024-03" db="EMBL/GenBank/DDBJ databases">
        <title>Mouse gut bacterial collection (mGBC) of GemPharmatech.</title>
        <authorList>
            <person name="He Y."/>
            <person name="Dong L."/>
            <person name="Wu D."/>
            <person name="Gao X."/>
            <person name="Lin Z."/>
        </authorList>
    </citation>
    <scope>NUCLEOTIDE SEQUENCE [LARGE SCALE GENOMIC DNA]</scope>
    <source>
        <strain evidence="2 3">15-30</strain>
    </source>
</reference>
<gene>
    <name evidence="2" type="ORF">AALT52_07515</name>
</gene>
<name>A0ABV4DSL3_9LACO</name>
<keyword evidence="1" id="KW-0812">Transmembrane</keyword>
<evidence type="ECO:0000313" key="3">
    <source>
        <dbReference type="Proteomes" id="UP001565236"/>
    </source>
</evidence>
<dbReference type="Proteomes" id="UP001565236">
    <property type="component" value="Unassembled WGS sequence"/>
</dbReference>
<proteinExistence type="predicted"/>
<protein>
    <recommendedName>
        <fullName evidence="4">DUF4760 domain-containing protein</fullName>
    </recommendedName>
</protein>
<comment type="caution">
    <text evidence="2">The sequence shown here is derived from an EMBL/GenBank/DDBJ whole genome shotgun (WGS) entry which is preliminary data.</text>
</comment>
<evidence type="ECO:0000313" key="2">
    <source>
        <dbReference type="EMBL" id="MEY8662732.1"/>
    </source>
</evidence>
<keyword evidence="1" id="KW-0472">Membrane</keyword>
<sequence>MDWEMILSGVTAVTAIIGIWLTGIQICKSNKQALFEKRVKYMVIVSGLVKLYKDNREGILKDINDKNSPDFSNDIKFCYLTNNTYLSTISNVIQHPKDDSIRKNFLTTLEDMEKLSWKIKLSFKRKASRLVGDFVYQYQETLRKMYGYQLVLNKIDKCDNKEHKKLEEWQEETGEPKFKKEIWEEYGKLEDAYNKLVKNKSMKKLKKQTKI</sequence>
<keyword evidence="1" id="KW-1133">Transmembrane helix</keyword>
<organism evidence="2 3">
    <name type="scientific">Ligilactobacillus faecis</name>
    <dbReference type="NCBI Taxonomy" id="762833"/>
    <lineage>
        <taxon>Bacteria</taxon>
        <taxon>Bacillati</taxon>
        <taxon>Bacillota</taxon>
        <taxon>Bacilli</taxon>
        <taxon>Lactobacillales</taxon>
        <taxon>Lactobacillaceae</taxon>
        <taxon>Ligilactobacillus</taxon>
    </lineage>
</organism>